<evidence type="ECO:0000313" key="3">
    <source>
        <dbReference type="Proteomes" id="UP000305948"/>
    </source>
</evidence>
<keyword evidence="1" id="KW-0704">Schiff base</keyword>
<dbReference type="EMBL" id="ML213523">
    <property type="protein sequence ID" value="TFK47557.1"/>
    <property type="molecule type" value="Genomic_DNA"/>
</dbReference>
<gene>
    <name evidence="2" type="ORF">OE88DRAFT_1685936</name>
</gene>
<name>A0A5C3MRJ3_9AGAM</name>
<dbReference type="SUPFAM" id="SSF51569">
    <property type="entry name" value="Aldolase"/>
    <property type="match status" value="1"/>
</dbReference>
<keyword evidence="3" id="KW-1185">Reference proteome</keyword>
<evidence type="ECO:0000256" key="1">
    <source>
        <dbReference type="ARBA" id="ARBA00023270"/>
    </source>
</evidence>
<dbReference type="Proteomes" id="UP000305948">
    <property type="component" value="Unassembled WGS sequence"/>
</dbReference>
<accession>A0A5C3MRJ3</accession>
<dbReference type="InterPro" id="IPR013785">
    <property type="entry name" value="Aldolase_TIM"/>
</dbReference>
<reference evidence="2 3" key="1">
    <citation type="journal article" date="2019" name="Nat. Ecol. Evol.">
        <title>Megaphylogeny resolves global patterns of mushroom evolution.</title>
        <authorList>
            <person name="Varga T."/>
            <person name="Krizsan K."/>
            <person name="Foldi C."/>
            <person name="Dima B."/>
            <person name="Sanchez-Garcia M."/>
            <person name="Sanchez-Ramirez S."/>
            <person name="Szollosi G.J."/>
            <person name="Szarkandi J.G."/>
            <person name="Papp V."/>
            <person name="Albert L."/>
            <person name="Andreopoulos W."/>
            <person name="Angelini C."/>
            <person name="Antonin V."/>
            <person name="Barry K.W."/>
            <person name="Bougher N.L."/>
            <person name="Buchanan P."/>
            <person name="Buyck B."/>
            <person name="Bense V."/>
            <person name="Catcheside P."/>
            <person name="Chovatia M."/>
            <person name="Cooper J."/>
            <person name="Damon W."/>
            <person name="Desjardin D."/>
            <person name="Finy P."/>
            <person name="Geml J."/>
            <person name="Haridas S."/>
            <person name="Hughes K."/>
            <person name="Justo A."/>
            <person name="Karasinski D."/>
            <person name="Kautmanova I."/>
            <person name="Kiss B."/>
            <person name="Kocsube S."/>
            <person name="Kotiranta H."/>
            <person name="LaButti K.M."/>
            <person name="Lechner B.E."/>
            <person name="Liimatainen K."/>
            <person name="Lipzen A."/>
            <person name="Lukacs Z."/>
            <person name="Mihaltcheva S."/>
            <person name="Morgado L.N."/>
            <person name="Niskanen T."/>
            <person name="Noordeloos M.E."/>
            <person name="Ohm R.A."/>
            <person name="Ortiz-Santana B."/>
            <person name="Ovrebo C."/>
            <person name="Racz N."/>
            <person name="Riley R."/>
            <person name="Savchenko A."/>
            <person name="Shiryaev A."/>
            <person name="Soop K."/>
            <person name="Spirin V."/>
            <person name="Szebenyi C."/>
            <person name="Tomsovsky M."/>
            <person name="Tulloss R.E."/>
            <person name="Uehling J."/>
            <person name="Grigoriev I.V."/>
            <person name="Vagvolgyi C."/>
            <person name="Papp T."/>
            <person name="Martin F.M."/>
            <person name="Miettinen O."/>
            <person name="Hibbett D.S."/>
            <person name="Nagy L.G."/>
        </authorList>
    </citation>
    <scope>NUCLEOTIDE SEQUENCE [LARGE SCALE GENOMIC DNA]</scope>
    <source>
        <strain evidence="2 3">OMC1185</strain>
    </source>
</reference>
<proteinExistence type="predicted"/>
<evidence type="ECO:0000313" key="2">
    <source>
        <dbReference type="EMBL" id="TFK47557.1"/>
    </source>
</evidence>
<dbReference type="Gene3D" id="3.20.20.70">
    <property type="entry name" value="Aldolase class I"/>
    <property type="match status" value="1"/>
</dbReference>
<organism evidence="2 3">
    <name type="scientific">Heliocybe sulcata</name>
    <dbReference type="NCBI Taxonomy" id="5364"/>
    <lineage>
        <taxon>Eukaryota</taxon>
        <taxon>Fungi</taxon>
        <taxon>Dikarya</taxon>
        <taxon>Basidiomycota</taxon>
        <taxon>Agaricomycotina</taxon>
        <taxon>Agaricomycetes</taxon>
        <taxon>Gloeophyllales</taxon>
        <taxon>Gloeophyllaceae</taxon>
        <taxon>Heliocybe</taxon>
    </lineage>
</organism>
<dbReference type="AlphaFoldDB" id="A0A5C3MRJ3"/>
<dbReference type="InterPro" id="IPR001585">
    <property type="entry name" value="TAL/FSA"/>
</dbReference>
<dbReference type="PANTHER" id="PTHR10683">
    <property type="entry name" value="TRANSALDOLASE"/>
    <property type="match status" value="1"/>
</dbReference>
<sequence length="335" mass="36330">MPQTIFSLVSSRITIDVDSMDPSDAASWSGTHHFCDMTSNQAIVYNNASRADRHNVLLNAIELAKESGSPSDPEFVKEVTDLLNILLAKDVYPHITGRVHVQVTPSAAYSTEGTVQHAKKLVSLFAKHGVPKARVCVKIPATPESILACRHLESEGIRTLATCLFSVDQAVAASQAGCLYVAPYFNELRVHFEPTLWKKYAEPAYEHPMSSVIGSIVKTFKAMDSKTLVMPASIVTAEEVLALTALGPDHLTLSGGVLTQLKRPTQEGDSDAILLQQPVGKVAPSGHDLLANNGKLLAETLKADEEASRKLKDALGLFAMMEEKTFELVKREVAL</sequence>
<dbReference type="PANTHER" id="PTHR10683:SF39">
    <property type="entry name" value="TRANSALDOLASE"/>
    <property type="match status" value="1"/>
</dbReference>
<dbReference type="Pfam" id="PF00923">
    <property type="entry name" value="TAL_FSA"/>
    <property type="match status" value="1"/>
</dbReference>
<dbReference type="GO" id="GO:0004801">
    <property type="term" value="F:transaldolase activity"/>
    <property type="evidence" value="ECO:0007669"/>
    <property type="project" value="TreeGrafter"/>
</dbReference>
<dbReference type="GO" id="GO:0009052">
    <property type="term" value="P:pentose-phosphate shunt, non-oxidative branch"/>
    <property type="evidence" value="ECO:0007669"/>
    <property type="project" value="TreeGrafter"/>
</dbReference>
<protein>
    <submittedName>
        <fullName evidence="2">Aldolase</fullName>
    </submittedName>
</protein>
<dbReference type="GO" id="GO:0005975">
    <property type="term" value="P:carbohydrate metabolic process"/>
    <property type="evidence" value="ECO:0007669"/>
    <property type="project" value="InterPro"/>
</dbReference>
<dbReference type="OrthoDB" id="1711136at2759"/>
<dbReference type="STRING" id="5364.A0A5C3MRJ3"/>